<sequence length="287" mass="30149">MPLRDVLLALVVVTIWGINFTVIKLSVTELPPILAAALRFLFAAVPAVFFVPRPKASWTLVVGYGLLMGFALYALLNMSIYLGMPASLSSVVLQVQAIFTILLAFAFLGERPRKLQLVGSAVAFAGIAVIGLARSEGAALFPFLLTIAAAFAWGGANIVSKKAGATNMVAFTVWGNLVAPLPLLLLSLVLDGPQAVLTALSHPTWEVAGIIAFLAYPTTLFGFAVWSGLLQRHPAASVAPFTLLVPVAGMASGMLVLGERVAAIDIAGGVLILFGLALIVMRFPKRA</sequence>
<dbReference type="SUPFAM" id="SSF103481">
    <property type="entry name" value="Multidrug resistance efflux transporter EmrE"/>
    <property type="match status" value="2"/>
</dbReference>
<dbReference type="STRING" id="443610.VE25_20480"/>
<organism evidence="7 8">
    <name type="scientific">Devosia geojensis</name>
    <dbReference type="NCBI Taxonomy" id="443610"/>
    <lineage>
        <taxon>Bacteria</taxon>
        <taxon>Pseudomonadati</taxon>
        <taxon>Pseudomonadota</taxon>
        <taxon>Alphaproteobacteria</taxon>
        <taxon>Hyphomicrobiales</taxon>
        <taxon>Devosiaceae</taxon>
        <taxon>Devosia</taxon>
    </lineage>
</organism>
<feature type="transmembrane region" description="Helical" evidence="5">
    <location>
        <begin position="7"/>
        <end position="27"/>
    </location>
</feature>
<comment type="subcellular location">
    <subcellularLocation>
        <location evidence="1">Membrane</location>
        <topology evidence="1">Multi-pass membrane protein</topology>
    </subcellularLocation>
</comment>
<dbReference type="InterPro" id="IPR000620">
    <property type="entry name" value="EamA_dom"/>
</dbReference>
<feature type="transmembrane region" description="Helical" evidence="5">
    <location>
        <begin position="58"/>
        <end position="76"/>
    </location>
</feature>
<evidence type="ECO:0000313" key="8">
    <source>
        <dbReference type="Proteomes" id="UP000033632"/>
    </source>
</evidence>
<feature type="transmembrane region" description="Helical" evidence="5">
    <location>
        <begin position="139"/>
        <end position="159"/>
    </location>
</feature>
<dbReference type="GO" id="GO:0016020">
    <property type="term" value="C:membrane"/>
    <property type="evidence" value="ECO:0007669"/>
    <property type="project" value="UniProtKB-SubCell"/>
</dbReference>
<proteinExistence type="predicted"/>
<dbReference type="OrthoDB" id="7158585at2"/>
<keyword evidence="4 5" id="KW-0472">Membrane</keyword>
<comment type="caution">
    <text evidence="7">The sequence shown here is derived from an EMBL/GenBank/DDBJ whole genome shotgun (WGS) entry which is preliminary data.</text>
</comment>
<feature type="transmembrane region" description="Helical" evidence="5">
    <location>
        <begin position="33"/>
        <end position="51"/>
    </location>
</feature>
<feature type="transmembrane region" description="Helical" evidence="5">
    <location>
        <begin position="88"/>
        <end position="108"/>
    </location>
</feature>
<evidence type="ECO:0000256" key="3">
    <source>
        <dbReference type="ARBA" id="ARBA00022989"/>
    </source>
</evidence>
<dbReference type="Pfam" id="PF00892">
    <property type="entry name" value="EamA"/>
    <property type="match status" value="2"/>
</dbReference>
<keyword evidence="2 5" id="KW-0812">Transmembrane</keyword>
<feature type="transmembrane region" description="Helical" evidence="5">
    <location>
        <begin position="262"/>
        <end position="281"/>
    </location>
</feature>
<keyword evidence="8" id="KW-1185">Reference proteome</keyword>
<dbReference type="PANTHER" id="PTHR32322">
    <property type="entry name" value="INNER MEMBRANE TRANSPORTER"/>
    <property type="match status" value="1"/>
</dbReference>
<feature type="transmembrane region" description="Helical" evidence="5">
    <location>
        <begin position="237"/>
        <end position="256"/>
    </location>
</feature>
<feature type="transmembrane region" description="Helical" evidence="5">
    <location>
        <begin position="115"/>
        <end position="133"/>
    </location>
</feature>
<dbReference type="EMBL" id="JZEX01000192">
    <property type="protein sequence ID" value="KKB06857.1"/>
    <property type="molecule type" value="Genomic_DNA"/>
</dbReference>
<feature type="transmembrane region" description="Helical" evidence="5">
    <location>
        <begin position="210"/>
        <end position="230"/>
    </location>
</feature>
<dbReference type="Proteomes" id="UP000033632">
    <property type="component" value="Unassembled WGS sequence"/>
</dbReference>
<evidence type="ECO:0000256" key="1">
    <source>
        <dbReference type="ARBA" id="ARBA00004141"/>
    </source>
</evidence>
<dbReference type="RefSeq" id="WP_046110537.1">
    <property type="nucleotide sequence ID" value="NZ_JZEX01000192.1"/>
</dbReference>
<protein>
    <recommendedName>
        <fullName evidence="6">EamA domain-containing protein</fullName>
    </recommendedName>
</protein>
<name>A0A0F5FF84_9HYPH</name>
<dbReference type="InterPro" id="IPR037185">
    <property type="entry name" value="EmrE-like"/>
</dbReference>
<gene>
    <name evidence="7" type="ORF">VE25_20480</name>
</gene>
<evidence type="ECO:0000256" key="2">
    <source>
        <dbReference type="ARBA" id="ARBA00022692"/>
    </source>
</evidence>
<dbReference type="InterPro" id="IPR050638">
    <property type="entry name" value="AA-Vitamin_Transporters"/>
</dbReference>
<dbReference type="PATRIC" id="fig|443610.3.peg.2419"/>
<reference evidence="7 8" key="1">
    <citation type="submission" date="2015-03" db="EMBL/GenBank/DDBJ databases">
        <authorList>
            <person name="Hassan Y.I."/>
            <person name="Lepp D."/>
            <person name="Li X.-Z."/>
            <person name="Zhou T."/>
        </authorList>
    </citation>
    <scope>NUCLEOTIDE SEQUENCE [LARGE SCALE GENOMIC DNA]</scope>
    <source>
        <strain evidence="7 8">BD-c194</strain>
    </source>
</reference>
<feature type="transmembrane region" description="Helical" evidence="5">
    <location>
        <begin position="171"/>
        <end position="190"/>
    </location>
</feature>
<evidence type="ECO:0000256" key="5">
    <source>
        <dbReference type="SAM" id="Phobius"/>
    </source>
</evidence>
<accession>A0A0F5FF84</accession>
<dbReference type="PANTHER" id="PTHR32322:SF9">
    <property type="entry name" value="AMINO-ACID METABOLITE EFFLUX PUMP-RELATED"/>
    <property type="match status" value="1"/>
</dbReference>
<evidence type="ECO:0000256" key="4">
    <source>
        <dbReference type="ARBA" id="ARBA00023136"/>
    </source>
</evidence>
<dbReference type="AlphaFoldDB" id="A0A0F5FF84"/>
<keyword evidence="3 5" id="KW-1133">Transmembrane helix</keyword>
<evidence type="ECO:0000259" key="6">
    <source>
        <dbReference type="Pfam" id="PF00892"/>
    </source>
</evidence>
<evidence type="ECO:0000313" key="7">
    <source>
        <dbReference type="EMBL" id="KKB06857.1"/>
    </source>
</evidence>
<feature type="domain" description="EamA" evidence="6">
    <location>
        <begin position="6"/>
        <end position="131"/>
    </location>
</feature>
<feature type="domain" description="EamA" evidence="6">
    <location>
        <begin position="143"/>
        <end position="280"/>
    </location>
</feature>